<proteinExistence type="predicted"/>
<evidence type="ECO:0000313" key="1">
    <source>
        <dbReference type="EMBL" id="VAW69277.1"/>
    </source>
</evidence>
<gene>
    <name evidence="1" type="ORF">MNBD_GAMMA09-3715</name>
</gene>
<protein>
    <submittedName>
        <fullName evidence="1">Uncharacterized protein</fullName>
    </submittedName>
</protein>
<dbReference type="AlphaFoldDB" id="A0A3B0Y123"/>
<accession>A0A3B0Y123</accession>
<sequence>MVICTERPVFYINDIIIPSETAFSIDINQALQAQYDIGLYFMQHCFIEGQLALSNEKINFDGKVAIFDRIQSLQIETDLLIIKDG</sequence>
<dbReference type="EMBL" id="UOFI01000150">
    <property type="protein sequence ID" value="VAW69277.1"/>
    <property type="molecule type" value="Genomic_DNA"/>
</dbReference>
<organism evidence="1">
    <name type="scientific">hydrothermal vent metagenome</name>
    <dbReference type="NCBI Taxonomy" id="652676"/>
    <lineage>
        <taxon>unclassified sequences</taxon>
        <taxon>metagenomes</taxon>
        <taxon>ecological metagenomes</taxon>
    </lineage>
</organism>
<name>A0A3B0Y123_9ZZZZ</name>
<reference evidence="1" key="1">
    <citation type="submission" date="2018-06" db="EMBL/GenBank/DDBJ databases">
        <authorList>
            <person name="Zhirakovskaya E."/>
        </authorList>
    </citation>
    <scope>NUCLEOTIDE SEQUENCE</scope>
</reference>